<evidence type="ECO:0000256" key="2">
    <source>
        <dbReference type="ARBA" id="ARBA00004370"/>
    </source>
</evidence>
<dbReference type="InterPro" id="IPR013767">
    <property type="entry name" value="PAS_fold"/>
</dbReference>
<feature type="domain" description="Response regulatory" evidence="16">
    <location>
        <begin position="382"/>
        <end position="502"/>
    </location>
</feature>
<dbReference type="PROSITE" id="PS50894">
    <property type="entry name" value="HPT"/>
    <property type="match status" value="1"/>
</dbReference>
<dbReference type="Gene3D" id="1.20.120.160">
    <property type="entry name" value="HPT domain"/>
    <property type="match status" value="1"/>
</dbReference>
<dbReference type="InterPro" id="IPR035965">
    <property type="entry name" value="PAS-like_dom_sf"/>
</dbReference>
<evidence type="ECO:0000256" key="11">
    <source>
        <dbReference type="ARBA" id="ARBA00023012"/>
    </source>
</evidence>
<dbReference type="PANTHER" id="PTHR45339">
    <property type="entry name" value="HYBRID SIGNAL TRANSDUCTION HISTIDINE KINASE J"/>
    <property type="match status" value="1"/>
</dbReference>
<reference evidence="19 20" key="1">
    <citation type="submission" date="2016-09" db="EMBL/GenBank/DDBJ databases">
        <title>Pseudoalteromonas amylolytica sp. nov., isolated from the surface seawater.</title>
        <authorList>
            <person name="Wu Y.-H."/>
            <person name="Cheng H."/>
            <person name="Jin X.-B."/>
            <person name="Wang C.-S."/>
            <person name="Xu X.-W."/>
        </authorList>
    </citation>
    <scope>NUCLEOTIDE SEQUENCE [LARGE SCALE GENOMIC DNA]</scope>
    <source>
        <strain evidence="19 20">JW1</strain>
    </source>
</reference>
<evidence type="ECO:0000256" key="9">
    <source>
        <dbReference type="ARBA" id="ARBA00022840"/>
    </source>
</evidence>
<dbReference type="InterPro" id="IPR005467">
    <property type="entry name" value="His_kinase_dom"/>
</dbReference>
<evidence type="ECO:0000256" key="5">
    <source>
        <dbReference type="ARBA" id="ARBA00022679"/>
    </source>
</evidence>
<keyword evidence="7" id="KW-0547">Nucleotide-binding</keyword>
<dbReference type="Gene3D" id="3.30.450.20">
    <property type="entry name" value="PAS domain"/>
    <property type="match status" value="1"/>
</dbReference>
<dbReference type="STRING" id="1859457.BET10_19955"/>
<evidence type="ECO:0000256" key="10">
    <source>
        <dbReference type="ARBA" id="ARBA00022989"/>
    </source>
</evidence>
<dbReference type="SMART" id="SM00448">
    <property type="entry name" value="REC"/>
    <property type="match status" value="2"/>
</dbReference>
<evidence type="ECO:0000313" key="19">
    <source>
        <dbReference type="EMBL" id="OHU88351.1"/>
    </source>
</evidence>
<dbReference type="Gene3D" id="3.30.565.10">
    <property type="entry name" value="Histidine kinase-like ATPase, C-terminal domain"/>
    <property type="match status" value="1"/>
</dbReference>
<dbReference type="Gene3D" id="1.10.287.130">
    <property type="match status" value="1"/>
</dbReference>
<dbReference type="SUPFAM" id="SSF47226">
    <property type="entry name" value="Histidine-containing phosphotransfer domain, HPT domain"/>
    <property type="match status" value="1"/>
</dbReference>
<dbReference type="Pfam" id="PF01627">
    <property type="entry name" value="Hpt"/>
    <property type="match status" value="1"/>
</dbReference>
<dbReference type="InterPro" id="IPR036641">
    <property type="entry name" value="HPT_dom_sf"/>
</dbReference>
<dbReference type="SUPFAM" id="SSF52172">
    <property type="entry name" value="CheY-like"/>
    <property type="match status" value="2"/>
</dbReference>
<dbReference type="EC" id="2.7.13.3" evidence="3"/>
<name>A0A1S1MR36_9GAMM</name>
<evidence type="ECO:0000313" key="20">
    <source>
        <dbReference type="Proteomes" id="UP000179786"/>
    </source>
</evidence>
<evidence type="ECO:0000259" key="15">
    <source>
        <dbReference type="PROSITE" id="PS50109"/>
    </source>
</evidence>
<dbReference type="FunFam" id="3.30.565.10:FF:000010">
    <property type="entry name" value="Sensor histidine kinase RcsC"/>
    <property type="match status" value="1"/>
</dbReference>
<dbReference type="InterPro" id="IPR011006">
    <property type="entry name" value="CheY-like_superfamily"/>
</dbReference>
<dbReference type="Pfam" id="PF00072">
    <property type="entry name" value="Response_reg"/>
    <property type="match status" value="2"/>
</dbReference>
<evidence type="ECO:0000256" key="12">
    <source>
        <dbReference type="ARBA" id="ARBA00023136"/>
    </source>
</evidence>
<sequence length="855" mass="95153">MDLNGIVTSWNHAAQKIFGFREDEAINKSIYDLFVPPDCSKISLKGIQNLDDNLMEPFDIVANDSEANRIDVSITLSPIMVYGKKMIGVAAIIRDIRVQKETQSLLSELNESLEDKVKVRTKELELARKKAVEASEAKSNFVANICHEIRTPMNAILGLTYLLQKQQLSPTVLNMVQKIHHAGENLLGIINDILDFSKIEAHRLDIECVPFQLADVMDNVANIMSSSVGDKPIEVIMSAIPQGAESLKGDPLRLGQVLINLTGNALKFTKRGEVVVGMALVNGYIHNEKVRIRFSVRDTGVGIPQEKQKAIFNAFSQVDVSTTRTFGGTGLGLTISKQLVSLMGGDLQLFSEEGIGSEFYFELTFPLSDPATNFMPHMLHQRILIADDHDVALSLIVDTAVSLGWRPESTSSGKGALDKFEKRGRSAFDVLLIDWRMPGIDGLSVTTSIHEQMPDFDIPIILMVNAADRDKLYDNPASKLIDAVITKPVTSSSLYNTLLEIKNRRGGLKNNIVSSQAKRVEGLTILVVDDNEINRMVAQNILSSEGAHVELAENGSMAFSILVKAPKKFDVILMDVQMPVMDGYAATREIKQNKELRDIPVIALTAAVFKADRDAAIQAGMNDFVPKPFDVEELIGAVVRCAKKQHQYNVVEPNDNQQDEDLNIPYFSESLGLKKWSDKKSYQSQLAVFLEHHENDIQRISDELDKDNKTEAKRLCHKLRGSAGALELKPLWQLATKLEKALQVDSGDYSSQLKQLALCMGETIELVRAYLSENRQIKPKSNLKVVEFTHETEHACQRVLKTLKSDNPDEVEKTLNKVNKLLPDELVGSINTCLSEFDFRRAETIVKAYINSRNS</sequence>
<dbReference type="Gene3D" id="3.40.50.2300">
    <property type="match status" value="2"/>
</dbReference>
<dbReference type="GO" id="GO:0000155">
    <property type="term" value="F:phosphorelay sensor kinase activity"/>
    <property type="evidence" value="ECO:0007669"/>
    <property type="project" value="InterPro"/>
</dbReference>
<comment type="caution">
    <text evidence="19">The sequence shown here is derived from an EMBL/GenBank/DDBJ whole genome shotgun (WGS) entry which is preliminary data.</text>
</comment>
<keyword evidence="10" id="KW-1133">Transmembrane helix</keyword>
<dbReference type="Proteomes" id="UP000179786">
    <property type="component" value="Unassembled WGS sequence"/>
</dbReference>
<dbReference type="SUPFAM" id="SSF55874">
    <property type="entry name" value="ATPase domain of HSP90 chaperone/DNA topoisomerase II/histidine kinase"/>
    <property type="match status" value="1"/>
</dbReference>
<gene>
    <name evidence="19" type="ORF">BET10_19955</name>
</gene>
<evidence type="ECO:0000256" key="1">
    <source>
        <dbReference type="ARBA" id="ARBA00000085"/>
    </source>
</evidence>
<keyword evidence="8" id="KW-0418">Kinase</keyword>
<evidence type="ECO:0000256" key="4">
    <source>
        <dbReference type="ARBA" id="ARBA00022553"/>
    </source>
</evidence>
<dbReference type="Pfam" id="PF02518">
    <property type="entry name" value="HATPase_c"/>
    <property type="match status" value="1"/>
</dbReference>
<keyword evidence="12" id="KW-0472">Membrane</keyword>
<feature type="domain" description="Histidine kinase" evidence="15">
    <location>
        <begin position="144"/>
        <end position="367"/>
    </location>
</feature>
<dbReference type="Pfam" id="PF00512">
    <property type="entry name" value="HisKA"/>
    <property type="match status" value="1"/>
</dbReference>
<dbReference type="FunFam" id="1.10.287.130:FF:000004">
    <property type="entry name" value="Ethylene receptor 1"/>
    <property type="match status" value="1"/>
</dbReference>
<dbReference type="CDD" id="cd16922">
    <property type="entry name" value="HATPase_EvgS-ArcB-TorS-like"/>
    <property type="match status" value="1"/>
</dbReference>
<dbReference type="PRINTS" id="PR00344">
    <property type="entry name" value="BCTRLSENSOR"/>
</dbReference>
<dbReference type="SUPFAM" id="SSF55785">
    <property type="entry name" value="PYP-like sensor domain (PAS domain)"/>
    <property type="match status" value="1"/>
</dbReference>
<dbReference type="PROSITE" id="PS50112">
    <property type="entry name" value="PAS"/>
    <property type="match status" value="1"/>
</dbReference>
<dbReference type="AlphaFoldDB" id="A0A1S1MR36"/>
<proteinExistence type="predicted"/>
<dbReference type="InterPro" id="IPR036890">
    <property type="entry name" value="HATPase_C_sf"/>
</dbReference>
<evidence type="ECO:0000259" key="18">
    <source>
        <dbReference type="PROSITE" id="PS50894"/>
    </source>
</evidence>
<evidence type="ECO:0000256" key="8">
    <source>
        <dbReference type="ARBA" id="ARBA00022777"/>
    </source>
</evidence>
<keyword evidence="4 14" id="KW-0597">Phosphoprotein</keyword>
<dbReference type="PROSITE" id="PS50109">
    <property type="entry name" value="HIS_KIN"/>
    <property type="match status" value="1"/>
</dbReference>
<feature type="modified residue" description="4-aspartylphosphate" evidence="14">
    <location>
        <position position="575"/>
    </location>
</feature>
<dbReference type="InterPro" id="IPR004358">
    <property type="entry name" value="Sig_transdc_His_kin-like_C"/>
</dbReference>
<dbReference type="GO" id="GO:0006355">
    <property type="term" value="P:regulation of DNA-templated transcription"/>
    <property type="evidence" value="ECO:0007669"/>
    <property type="project" value="InterPro"/>
</dbReference>
<dbReference type="PANTHER" id="PTHR45339:SF5">
    <property type="entry name" value="HISTIDINE KINASE"/>
    <property type="match status" value="1"/>
</dbReference>
<dbReference type="CDD" id="cd00088">
    <property type="entry name" value="HPT"/>
    <property type="match status" value="1"/>
</dbReference>
<feature type="modified residue" description="Phosphohistidine" evidence="13">
    <location>
        <position position="717"/>
    </location>
</feature>
<dbReference type="PROSITE" id="PS50110">
    <property type="entry name" value="RESPONSE_REGULATORY"/>
    <property type="match status" value="2"/>
</dbReference>
<keyword evidence="11" id="KW-0902">Two-component regulatory system</keyword>
<accession>A0A1S1MR36</accession>
<keyword evidence="20" id="KW-1185">Reference proteome</keyword>
<evidence type="ECO:0000256" key="13">
    <source>
        <dbReference type="PROSITE-ProRule" id="PRU00110"/>
    </source>
</evidence>
<feature type="domain" description="Response regulatory" evidence="16">
    <location>
        <begin position="524"/>
        <end position="642"/>
    </location>
</feature>
<keyword evidence="9" id="KW-0067">ATP-binding</keyword>
<dbReference type="InterPro" id="IPR000014">
    <property type="entry name" value="PAS"/>
</dbReference>
<feature type="modified residue" description="4-aspartylphosphate" evidence="14">
    <location>
        <position position="434"/>
    </location>
</feature>
<dbReference type="OrthoDB" id="9810730at2"/>
<organism evidence="19 20">
    <name type="scientific">Pseudoalteromonas amylolytica</name>
    <dbReference type="NCBI Taxonomy" id="1859457"/>
    <lineage>
        <taxon>Bacteria</taxon>
        <taxon>Pseudomonadati</taxon>
        <taxon>Pseudomonadota</taxon>
        <taxon>Gammaproteobacteria</taxon>
        <taxon>Alteromonadales</taxon>
        <taxon>Pseudoalteromonadaceae</taxon>
        <taxon>Pseudoalteromonas</taxon>
    </lineage>
</organism>
<dbReference type="SMART" id="SM00073">
    <property type="entry name" value="HPT"/>
    <property type="match status" value="1"/>
</dbReference>
<dbReference type="InterPro" id="IPR008207">
    <property type="entry name" value="Sig_transdc_His_kin_Hpt_dom"/>
</dbReference>
<comment type="subcellular location">
    <subcellularLocation>
        <location evidence="2">Membrane</location>
    </subcellularLocation>
</comment>
<evidence type="ECO:0000256" key="3">
    <source>
        <dbReference type="ARBA" id="ARBA00012438"/>
    </source>
</evidence>
<dbReference type="GO" id="GO:0005524">
    <property type="term" value="F:ATP binding"/>
    <property type="evidence" value="ECO:0007669"/>
    <property type="project" value="UniProtKB-KW"/>
</dbReference>
<dbReference type="InterPro" id="IPR003594">
    <property type="entry name" value="HATPase_dom"/>
</dbReference>
<evidence type="ECO:0000256" key="7">
    <source>
        <dbReference type="ARBA" id="ARBA00022741"/>
    </source>
</evidence>
<dbReference type="SMART" id="SM00387">
    <property type="entry name" value="HATPase_c"/>
    <property type="match status" value="1"/>
</dbReference>
<dbReference type="InterPro" id="IPR001789">
    <property type="entry name" value="Sig_transdc_resp-reg_receiver"/>
</dbReference>
<dbReference type="InterPro" id="IPR036097">
    <property type="entry name" value="HisK_dim/P_sf"/>
</dbReference>
<evidence type="ECO:0000259" key="16">
    <source>
        <dbReference type="PROSITE" id="PS50110"/>
    </source>
</evidence>
<dbReference type="CDD" id="cd00130">
    <property type="entry name" value="PAS"/>
    <property type="match status" value="1"/>
</dbReference>
<feature type="domain" description="PAS" evidence="17">
    <location>
        <begin position="1"/>
        <end position="38"/>
    </location>
</feature>
<dbReference type="InterPro" id="IPR003661">
    <property type="entry name" value="HisK_dim/P_dom"/>
</dbReference>
<evidence type="ECO:0000256" key="6">
    <source>
        <dbReference type="ARBA" id="ARBA00022692"/>
    </source>
</evidence>
<evidence type="ECO:0000256" key="14">
    <source>
        <dbReference type="PROSITE-ProRule" id="PRU00169"/>
    </source>
</evidence>
<dbReference type="CDD" id="cd17546">
    <property type="entry name" value="REC_hyHK_CKI1_RcsC-like"/>
    <property type="match status" value="2"/>
</dbReference>
<dbReference type="NCBIfam" id="TIGR00229">
    <property type="entry name" value="sensory_box"/>
    <property type="match status" value="1"/>
</dbReference>
<protein>
    <recommendedName>
        <fullName evidence="3">histidine kinase</fullName>
        <ecNumber evidence="3">2.7.13.3</ecNumber>
    </recommendedName>
</protein>
<keyword evidence="5" id="KW-0808">Transferase</keyword>
<feature type="domain" description="HPt" evidence="18">
    <location>
        <begin position="678"/>
        <end position="770"/>
    </location>
</feature>
<dbReference type="Pfam" id="PF00989">
    <property type="entry name" value="PAS"/>
    <property type="match status" value="1"/>
</dbReference>
<evidence type="ECO:0000259" key="17">
    <source>
        <dbReference type="PROSITE" id="PS50112"/>
    </source>
</evidence>
<dbReference type="SUPFAM" id="SSF47384">
    <property type="entry name" value="Homodimeric domain of signal transducing histidine kinase"/>
    <property type="match status" value="1"/>
</dbReference>
<dbReference type="SMART" id="SM00388">
    <property type="entry name" value="HisKA"/>
    <property type="match status" value="1"/>
</dbReference>
<dbReference type="EMBL" id="MKJU01000031">
    <property type="protein sequence ID" value="OHU88351.1"/>
    <property type="molecule type" value="Genomic_DNA"/>
</dbReference>
<dbReference type="CDD" id="cd00082">
    <property type="entry name" value="HisKA"/>
    <property type="match status" value="1"/>
</dbReference>
<dbReference type="GO" id="GO:0005886">
    <property type="term" value="C:plasma membrane"/>
    <property type="evidence" value="ECO:0007669"/>
    <property type="project" value="UniProtKB-SubCell"/>
</dbReference>
<keyword evidence="6" id="KW-0812">Transmembrane</keyword>
<comment type="catalytic activity">
    <reaction evidence="1">
        <text>ATP + protein L-histidine = ADP + protein N-phospho-L-histidine.</text>
        <dbReference type="EC" id="2.7.13.3"/>
    </reaction>
</comment>